<dbReference type="Pfam" id="PF00151">
    <property type="entry name" value="Lipase"/>
    <property type="match status" value="1"/>
</dbReference>
<gene>
    <name evidence="6" type="ORF">Dbus_chr3Rg347</name>
</gene>
<dbReference type="InterPro" id="IPR000734">
    <property type="entry name" value="TAG_lipase"/>
</dbReference>
<feature type="domain" description="Lipase" evidence="5">
    <location>
        <begin position="1"/>
        <end position="203"/>
    </location>
</feature>
<evidence type="ECO:0000256" key="4">
    <source>
        <dbReference type="RuleBase" id="RU004262"/>
    </source>
</evidence>
<protein>
    <submittedName>
        <fullName evidence="6">CG6847</fullName>
    </submittedName>
</protein>
<proteinExistence type="inferred from homology"/>
<evidence type="ECO:0000256" key="3">
    <source>
        <dbReference type="ARBA" id="ARBA00022525"/>
    </source>
</evidence>
<dbReference type="OrthoDB" id="199913at2759"/>
<dbReference type="InterPro" id="IPR029058">
    <property type="entry name" value="AB_hydrolase_fold"/>
</dbReference>
<keyword evidence="3" id="KW-0964">Secreted</keyword>
<evidence type="ECO:0000259" key="5">
    <source>
        <dbReference type="Pfam" id="PF00151"/>
    </source>
</evidence>
<evidence type="ECO:0000313" key="6">
    <source>
        <dbReference type="EMBL" id="ALC45597.1"/>
    </source>
</evidence>
<dbReference type="AlphaFoldDB" id="A0A0M4ENR2"/>
<name>A0A0M4ENR2_DROBS</name>
<dbReference type="PANTHER" id="PTHR11610:SF150">
    <property type="entry name" value="FI01825P-RELATED"/>
    <property type="match status" value="1"/>
</dbReference>
<dbReference type="PANTHER" id="PTHR11610">
    <property type="entry name" value="LIPASE"/>
    <property type="match status" value="1"/>
</dbReference>
<dbReference type="CDD" id="cd00707">
    <property type="entry name" value="Pancreat_lipase_like"/>
    <property type="match status" value="1"/>
</dbReference>
<dbReference type="Proteomes" id="UP000494163">
    <property type="component" value="Chromosome 3R"/>
</dbReference>
<dbReference type="GO" id="GO:0016298">
    <property type="term" value="F:lipase activity"/>
    <property type="evidence" value="ECO:0007669"/>
    <property type="project" value="InterPro"/>
</dbReference>
<feature type="non-terminal residue" evidence="6">
    <location>
        <position position="1"/>
    </location>
</feature>
<comment type="similarity">
    <text evidence="2 4">Belongs to the AB hydrolase superfamily. Lipase family.</text>
</comment>
<keyword evidence="7" id="KW-1185">Reference proteome</keyword>
<dbReference type="GO" id="GO:0016042">
    <property type="term" value="P:lipid catabolic process"/>
    <property type="evidence" value="ECO:0007669"/>
    <property type="project" value="TreeGrafter"/>
</dbReference>
<sequence>RFVIHGWNQRYTDRVIVDICKAWLSRGDHNVIIVDWAHARTINYRKATRAVPKVGKAVASLINFLKVELKMSLEQVHIIGFSLGAHVAGFAGKNNDDKVQVIMGLDPALPFFSWDTPSERLCQNDAFYVESIHTSGGKLSFLKPIGDAAFYPNGGKKQPNCDFDLTGSCSHSRAAKYYAEAVEDGAFPAMKCDDYESAVNNDC</sequence>
<comment type="subcellular location">
    <subcellularLocation>
        <location evidence="1">Secreted</location>
    </subcellularLocation>
</comment>
<evidence type="ECO:0000256" key="2">
    <source>
        <dbReference type="ARBA" id="ARBA00010701"/>
    </source>
</evidence>
<dbReference type="GO" id="GO:0005615">
    <property type="term" value="C:extracellular space"/>
    <property type="evidence" value="ECO:0007669"/>
    <property type="project" value="TreeGrafter"/>
</dbReference>
<reference evidence="6 7" key="1">
    <citation type="submission" date="2015-08" db="EMBL/GenBank/DDBJ databases">
        <title>Ancestral chromatin configuration constrains chromatin evolution on differentiating sex chromosomes in Drosophila.</title>
        <authorList>
            <person name="Zhou Q."/>
            <person name="Bachtrog D."/>
        </authorList>
    </citation>
    <scope>NUCLEOTIDE SEQUENCE [LARGE SCALE GENOMIC DNA]</scope>
    <source>
        <tissue evidence="6">Whole larvae</tissue>
    </source>
</reference>
<evidence type="ECO:0000313" key="7">
    <source>
        <dbReference type="Proteomes" id="UP000494163"/>
    </source>
</evidence>
<organism evidence="6 7">
    <name type="scientific">Drosophila busckii</name>
    <name type="common">Fruit fly</name>
    <dbReference type="NCBI Taxonomy" id="30019"/>
    <lineage>
        <taxon>Eukaryota</taxon>
        <taxon>Metazoa</taxon>
        <taxon>Ecdysozoa</taxon>
        <taxon>Arthropoda</taxon>
        <taxon>Hexapoda</taxon>
        <taxon>Insecta</taxon>
        <taxon>Pterygota</taxon>
        <taxon>Neoptera</taxon>
        <taxon>Endopterygota</taxon>
        <taxon>Diptera</taxon>
        <taxon>Brachycera</taxon>
        <taxon>Muscomorpha</taxon>
        <taxon>Ephydroidea</taxon>
        <taxon>Drosophilidae</taxon>
        <taxon>Drosophila</taxon>
    </lineage>
</organism>
<feature type="non-terminal residue" evidence="6">
    <location>
        <position position="203"/>
    </location>
</feature>
<dbReference type="Gene3D" id="3.40.50.1820">
    <property type="entry name" value="alpha/beta hydrolase"/>
    <property type="match status" value="1"/>
</dbReference>
<dbReference type="EMBL" id="CP012526">
    <property type="protein sequence ID" value="ALC45597.1"/>
    <property type="molecule type" value="Genomic_DNA"/>
</dbReference>
<evidence type="ECO:0000256" key="1">
    <source>
        <dbReference type="ARBA" id="ARBA00004613"/>
    </source>
</evidence>
<dbReference type="STRING" id="30019.A0A0M4ENR2"/>
<dbReference type="OMA" id="TIIVHGH"/>
<dbReference type="PRINTS" id="PR00821">
    <property type="entry name" value="TAGLIPASE"/>
</dbReference>
<dbReference type="InterPro" id="IPR013818">
    <property type="entry name" value="Lipase"/>
</dbReference>
<dbReference type="InterPro" id="IPR033906">
    <property type="entry name" value="Lipase_N"/>
</dbReference>
<accession>A0A0M4ENR2</accession>
<dbReference type="SUPFAM" id="SSF53474">
    <property type="entry name" value="alpha/beta-Hydrolases"/>
    <property type="match status" value="1"/>
</dbReference>
<dbReference type="GO" id="GO:0017171">
    <property type="term" value="F:serine hydrolase activity"/>
    <property type="evidence" value="ECO:0007669"/>
    <property type="project" value="TreeGrafter"/>
</dbReference>